<feature type="domain" description="DUF4440" evidence="1">
    <location>
        <begin position="16"/>
        <end position="118"/>
    </location>
</feature>
<protein>
    <submittedName>
        <fullName evidence="2">DUF4440 domain-containing protein</fullName>
    </submittedName>
</protein>
<accession>A0A9E4MZH0</accession>
<name>A0A9E4MZH0_9GAMM</name>
<dbReference type="Pfam" id="PF14534">
    <property type="entry name" value="DUF4440"/>
    <property type="match status" value="1"/>
</dbReference>
<dbReference type="InterPro" id="IPR032710">
    <property type="entry name" value="NTF2-like_dom_sf"/>
</dbReference>
<evidence type="ECO:0000259" key="1">
    <source>
        <dbReference type="Pfam" id="PF14534"/>
    </source>
</evidence>
<comment type="caution">
    <text evidence="2">The sequence shown here is derived from an EMBL/GenBank/DDBJ whole genome shotgun (WGS) entry which is preliminary data.</text>
</comment>
<dbReference type="AlphaFoldDB" id="A0A9E4MZH0"/>
<dbReference type="SUPFAM" id="SSF54427">
    <property type="entry name" value="NTF2-like"/>
    <property type="match status" value="1"/>
</dbReference>
<proteinExistence type="predicted"/>
<evidence type="ECO:0000313" key="2">
    <source>
        <dbReference type="EMBL" id="MCG7937474.1"/>
    </source>
</evidence>
<gene>
    <name evidence="2" type="ORF">JAZ04_01260</name>
</gene>
<dbReference type="Gene3D" id="3.10.450.50">
    <property type="match status" value="1"/>
</dbReference>
<dbReference type="InterPro" id="IPR027843">
    <property type="entry name" value="DUF4440"/>
</dbReference>
<evidence type="ECO:0000313" key="3">
    <source>
        <dbReference type="Proteomes" id="UP000886687"/>
    </source>
</evidence>
<dbReference type="Proteomes" id="UP000886687">
    <property type="component" value="Unassembled WGS sequence"/>
</dbReference>
<sequence>MNSQTTDLHREFDTILESFEELFSQGNMAEIAGFYSDNAMLLPAGSDFIQGRQAIEGYWQEAVDMGIRRIKIDLMELEQHGDSATEVSRYTMYDADESILDQGKGIMIWKYDGNAWKMHRDIWTSNSAY</sequence>
<dbReference type="EMBL" id="JAEPDI010000001">
    <property type="protein sequence ID" value="MCG7937474.1"/>
    <property type="molecule type" value="Genomic_DNA"/>
</dbReference>
<organism evidence="2 3">
    <name type="scientific">Candidatus Thiodiazotropha lotti</name>
    <dbReference type="NCBI Taxonomy" id="2792787"/>
    <lineage>
        <taxon>Bacteria</taxon>
        <taxon>Pseudomonadati</taxon>
        <taxon>Pseudomonadota</taxon>
        <taxon>Gammaproteobacteria</taxon>
        <taxon>Chromatiales</taxon>
        <taxon>Sedimenticolaceae</taxon>
        <taxon>Candidatus Thiodiazotropha</taxon>
    </lineage>
</organism>
<reference evidence="2" key="1">
    <citation type="journal article" date="2021" name="Proc. Natl. Acad. Sci. U.S.A.">
        <title>Global biogeography of chemosynthetic symbionts reveals both localized and globally distributed symbiont groups. .</title>
        <authorList>
            <person name="Osvatic J.T."/>
            <person name="Wilkins L.G.E."/>
            <person name="Leibrecht L."/>
            <person name="Leray M."/>
            <person name="Zauner S."/>
            <person name="Polzin J."/>
            <person name="Camacho Y."/>
            <person name="Gros O."/>
            <person name="van Gils J.A."/>
            <person name="Eisen J.A."/>
            <person name="Petersen J.M."/>
            <person name="Yuen B."/>
        </authorList>
    </citation>
    <scope>NUCLEOTIDE SEQUENCE</scope>
    <source>
        <strain evidence="2">MAGL173</strain>
    </source>
</reference>